<comment type="subcellular location">
    <subcellularLocation>
        <location evidence="11">Cell inner membrane</location>
        <topology evidence="11">Single-pass membrane protein</topology>
    </subcellularLocation>
</comment>
<evidence type="ECO:0000256" key="10">
    <source>
        <dbReference type="ARBA" id="ARBA00023316"/>
    </source>
</evidence>
<keyword evidence="1 11" id="KW-1003">Cell membrane</keyword>
<dbReference type="InterPro" id="IPR011812">
    <property type="entry name" value="Pep_trsgly"/>
</dbReference>
<dbReference type="InterPro" id="IPR036950">
    <property type="entry name" value="PBP_transglycosylase"/>
</dbReference>
<proteinExistence type="inferred from homology"/>
<dbReference type="PANTHER" id="PTHR30400:SF0">
    <property type="entry name" value="BIOSYNTHETIC PEPTIDOGLYCAN TRANSGLYCOSYLASE"/>
    <property type="match status" value="1"/>
</dbReference>
<dbReference type="Pfam" id="PF00912">
    <property type="entry name" value="Transgly"/>
    <property type="match status" value="1"/>
</dbReference>
<evidence type="ECO:0000313" key="14">
    <source>
        <dbReference type="Proteomes" id="UP001203284"/>
    </source>
</evidence>
<organism evidence="13 14">
    <name type="scientific">Ancylobacter crimeensis</name>
    <dbReference type="NCBI Taxonomy" id="2579147"/>
    <lineage>
        <taxon>Bacteria</taxon>
        <taxon>Pseudomonadati</taxon>
        <taxon>Pseudomonadota</taxon>
        <taxon>Alphaproteobacteria</taxon>
        <taxon>Hyphomicrobiales</taxon>
        <taxon>Xanthobacteraceae</taxon>
        <taxon>Ancylobacter</taxon>
    </lineage>
</organism>
<protein>
    <recommendedName>
        <fullName evidence="11">Biosynthetic peptidoglycan transglycosylase</fullName>
        <ecNumber evidence="11">2.4.99.28</ecNumber>
    </recommendedName>
    <alternativeName>
        <fullName evidence="11">Glycan polymerase</fullName>
    </alternativeName>
    <alternativeName>
        <fullName evidence="11">Peptidoglycan glycosyltransferase MtgA</fullName>
        <shortName evidence="11">PGT</shortName>
    </alternativeName>
</protein>
<evidence type="ECO:0000256" key="9">
    <source>
        <dbReference type="ARBA" id="ARBA00023136"/>
    </source>
</evidence>
<evidence type="ECO:0000256" key="11">
    <source>
        <dbReference type="HAMAP-Rule" id="MF_00766"/>
    </source>
</evidence>
<keyword evidence="9 11" id="KW-0472">Membrane</keyword>
<keyword evidence="10 11" id="KW-0961">Cell wall biogenesis/degradation</keyword>
<keyword evidence="3 11" id="KW-0328">Glycosyltransferase</keyword>
<dbReference type="SUPFAM" id="SSF53955">
    <property type="entry name" value="Lysozyme-like"/>
    <property type="match status" value="1"/>
</dbReference>
<evidence type="ECO:0000256" key="2">
    <source>
        <dbReference type="ARBA" id="ARBA00022519"/>
    </source>
</evidence>
<evidence type="ECO:0000256" key="5">
    <source>
        <dbReference type="ARBA" id="ARBA00022692"/>
    </source>
</evidence>
<dbReference type="InterPro" id="IPR023346">
    <property type="entry name" value="Lysozyme-like_dom_sf"/>
</dbReference>
<evidence type="ECO:0000256" key="8">
    <source>
        <dbReference type="ARBA" id="ARBA00022989"/>
    </source>
</evidence>
<name>A0ABT0DEW0_9HYPH</name>
<dbReference type="InterPro" id="IPR001264">
    <property type="entry name" value="Glyco_trans_51"/>
</dbReference>
<keyword evidence="7 11" id="KW-0573">Peptidoglycan synthesis</keyword>
<accession>A0ABT0DEW0</accession>
<dbReference type="EC" id="2.4.99.28" evidence="11"/>
<dbReference type="EMBL" id="JALKCH010000011">
    <property type="protein sequence ID" value="MCK0198429.1"/>
    <property type="molecule type" value="Genomic_DNA"/>
</dbReference>
<evidence type="ECO:0000256" key="6">
    <source>
        <dbReference type="ARBA" id="ARBA00022960"/>
    </source>
</evidence>
<evidence type="ECO:0000256" key="3">
    <source>
        <dbReference type="ARBA" id="ARBA00022676"/>
    </source>
</evidence>
<comment type="pathway">
    <text evidence="11">Cell wall biogenesis; peptidoglycan biosynthesis.</text>
</comment>
<keyword evidence="8 11" id="KW-1133">Transmembrane helix</keyword>
<dbReference type="PANTHER" id="PTHR30400">
    <property type="entry name" value="MONOFUNCTIONAL BIOSYNTHETIC PEPTIDOGLYCAN TRANSGLYCOSYLASE"/>
    <property type="match status" value="1"/>
</dbReference>
<keyword evidence="5 11" id="KW-0812">Transmembrane</keyword>
<keyword evidence="2 11" id="KW-0997">Cell inner membrane</keyword>
<keyword evidence="4 11" id="KW-0808">Transferase</keyword>
<evidence type="ECO:0000259" key="12">
    <source>
        <dbReference type="Pfam" id="PF00912"/>
    </source>
</evidence>
<gene>
    <name evidence="11" type="primary">mtgA</name>
    <name evidence="13" type="ORF">MWN34_16065</name>
</gene>
<comment type="caution">
    <text evidence="13">The sequence shown here is derived from an EMBL/GenBank/DDBJ whole genome shotgun (WGS) entry which is preliminary data.</text>
</comment>
<comment type="similarity">
    <text evidence="11">Belongs to the glycosyltransferase 51 family.</text>
</comment>
<evidence type="ECO:0000256" key="4">
    <source>
        <dbReference type="ARBA" id="ARBA00022679"/>
    </source>
</evidence>
<dbReference type="HAMAP" id="MF_00766">
    <property type="entry name" value="PGT_MtgA"/>
    <property type="match status" value="1"/>
</dbReference>
<evidence type="ECO:0000256" key="7">
    <source>
        <dbReference type="ARBA" id="ARBA00022984"/>
    </source>
</evidence>
<reference evidence="13 14" key="1">
    <citation type="submission" date="2022-04" db="EMBL/GenBank/DDBJ databases">
        <authorList>
            <person name="Grouzdev D.S."/>
            <person name="Pantiukh K.S."/>
            <person name="Krutkina M.S."/>
        </authorList>
    </citation>
    <scope>NUCLEOTIDE SEQUENCE [LARGE SCALE GENOMIC DNA]</scope>
    <source>
        <strain evidence="13 14">6x-1</strain>
    </source>
</reference>
<keyword evidence="6 11" id="KW-0133">Cell shape</keyword>
<dbReference type="RefSeq" id="WP_247030327.1">
    <property type="nucleotide sequence ID" value="NZ_JALKCH010000011.1"/>
</dbReference>
<evidence type="ECO:0000256" key="1">
    <source>
        <dbReference type="ARBA" id="ARBA00022475"/>
    </source>
</evidence>
<dbReference type="Gene3D" id="1.10.3810.10">
    <property type="entry name" value="Biosynthetic peptidoglycan transglycosylase-like"/>
    <property type="match status" value="1"/>
</dbReference>
<keyword evidence="14" id="KW-1185">Reference proteome</keyword>
<sequence>MTRLLRIAFRAAALLAMVILALGVLYMFVNPISTLMLARYATARPVVQSWVPINAIAPALIRSVLASEDARFCQHFGVDLVELNNAMDPSEEGEPSRGASTITMQLAKNLFLWNGRSYIRKGLEMPLAVYLNTVLSKRRQLEIYLNIAEWGPDGQFGIEAGSQRAFRKSAAALSPREAALMAVMLPNPHTRDAGKPKPGLARLATRLQGRIPREGAELTACLGPLGRDTAALKRPLPAERLRKARFLVVGPSFVSRDDAV</sequence>
<evidence type="ECO:0000313" key="13">
    <source>
        <dbReference type="EMBL" id="MCK0198429.1"/>
    </source>
</evidence>
<feature type="transmembrane region" description="Helical" evidence="11">
    <location>
        <begin position="7"/>
        <end position="29"/>
    </location>
</feature>
<dbReference type="Proteomes" id="UP001203284">
    <property type="component" value="Unassembled WGS sequence"/>
</dbReference>
<comment type="function">
    <text evidence="11">Peptidoglycan polymerase that catalyzes glycan chain elongation from lipid-linked precursors.</text>
</comment>
<comment type="catalytic activity">
    <reaction evidence="11">
        <text>[GlcNAc-(1-&gt;4)-Mur2Ac(oyl-L-Ala-gamma-D-Glu-L-Lys-D-Ala-D-Ala)](n)-di-trans,octa-cis-undecaprenyl diphosphate + beta-D-GlcNAc-(1-&gt;4)-Mur2Ac(oyl-L-Ala-gamma-D-Glu-L-Lys-D-Ala-D-Ala)-di-trans,octa-cis-undecaprenyl diphosphate = [GlcNAc-(1-&gt;4)-Mur2Ac(oyl-L-Ala-gamma-D-Glu-L-Lys-D-Ala-D-Ala)](n+1)-di-trans,octa-cis-undecaprenyl diphosphate + di-trans,octa-cis-undecaprenyl diphosphate + H(+)</text>
        <dbReference type="Rhea" id="RHEA:23708"/>
        <dbReference type="Rhea" id="RHEA-COMP:9602"/>
        <dbReference type="Rhea" id="RHEA-COMP:9603"/>
        <dbReference type="ChEBI" id="CHEBI:15378"/>
        <dbReference type="ChEBI" id="CHEBI:58405"/>
        <dbReference type="ChEBI" id="CHEBI:60033"/>
        <dbReference type="ChEBI" id="CHEBI:78435"/>
        <dbReference type="EC" id="2.4.99.28"/>
    </reaction>
</comment>
<feature type="domain" description="Glycosyl transferase family 51" evidence="12">
    <location>
        <begin position="45"/>
        <end position="193"/>
    </location>
</feature>